<dbReference type="EMBL" id="WNKT01000023">
    <property type="protein sequence ID" value="MTW21738.1"/>
    <property type="molecule type" value="Genomic_DNA"/>
</dbReference>
<organism evidence="1 2">
    <name type="scientific">Allochromatium palmeri</name>
    <dbReference type="NCBI Taxonomy" id="231048"/>
    <lineage>
        <taxon>Bacteria</taxon>
        <taxon>Pseudomonadati</taxon>
        <taxon>Pseudomonadota</taxon>
        <taxon>Gammaproteobacteria</taxon>
        <taxon>Chromatiales</taxon>
        <taxon>Chromatiaceae</taxon>
        <taxon>Allochromatium</taxon>
    </lineage>
</organism>
<proteinExistence type="predicted"/>
<gene>
    <name evidence="1" type="ORF">GJ668_11620</name>
</gene>
<name>A0A6N8EF85_9GAMM</name>
<comment type="caution">
    <text evidence="1">The sequence shown here is derived from an EMBL/GenBank/DDBJ whole genome shotgun (WGS) entry which is preliminary data.</text>
</comment>
<sequence length="130" mass="14490">MSMTTGCGARQRGAGFLLLIVLIGLASFFGTIALKVGPLYLNFWTVRSIMEESAQQLNPTQDGGARGIVMAIEKRLYVNSIDNIKGSDFSVERVDDRRFQVGLEYEERVHLFFNVDAIVSFNHQIEVGSE</sequence>
<dbReference type="OrthoDB" id="6367393at2"/>
<dbReference type="Proteomes" id="UP000434044">
    <property type="component" value="Unassembled WGS sequence"/>
</dbReference>
<dbReference type="RefSeq" id="WP_155450315.1">
    <property type="nucleotide sequence ID" value="NZ_WNKT01000023.1"/>
</dbReference>
<evidence type="ECO:0000313" key="1">
    <source>
        <dbReference type="EMBL" id="MTW21738.1"/>
    </source>
</evidence>
<dbReference type="AlphaFoldDB" id="A0A6N8EF85"/>
<accession>A0A6N8EF85</accession>
<evidence type="ECO:0000313" key="2">
    <source>
        <dbReference type="Proteomes" id="UP000434044"/>
    </source>
</evidence>
<protein>
    <submittedName>
        <fullName evidence="1">DUF4845 domain-containing protein</fullName>
    </submittedName>
</protein>
<dbReference type="InterPro" id="IPR032314">
    <property type="entry name" value="DUF4845"/>
</dbReference>
<keyword evidence="2" id="KW-1185">Reference proteome</keyword>
<reference evidence="1 2" key="1">
    <citation type="submission" date="2019-11" db="EMBL/GenBank/DDBJ databases">
        <title>Whole-genome sequence of the anaerobic purple sulfur bacterium Allochromatium palmeri DSM 15591.</title>
        <authorList>
            <person name="Kyndt J.A."/>
            <person name="Meyer T.E."/>
        </authorList>
    </citation>
    <scope>NUCLEOTIDE SEQUENCE [LARGE SCALE GENOMIC DNA]</scope>
    <source>
        <strain evidence="1 2">DSM 15591</strain>
    </source>
</reference>
<dbReference type="Pfam" id="PF16137">
    <property type="entry name" value="DUF4845"/>
    <property type="match status" value="1"/>
</dbReference>